<dbReference type="InterPro" id="IPR027417">
    <property type="entry name" value="P-loop_NTPase"/>
</dbReference>
<feature type="coiled-coil region" evidence="1">
    <location>
        <begin position="552"/>
        <end position="586"/>
    </location>
</feature>
<dbReference type="OrthoDB" id="3881471at2"/>
<dbReference type="Pfam" id="PF01935">
    <property type="entry name" value="DUF87"/>
    <property type="match status" value="1"/>
</dbReference>
<dbReference type="PANTHER" id="PTHR30121:SF6">
    <property type="entry name" value="SLR6007 PROTEIN"/>
    <property type="match status" value="1"/>
</dbReference>
<evidence type="ECO:0000313" key="3">
    <source>
        <dbReference type="EMBL" id="RKQ91832.1"/>
    </source>
</evidence>
<dbReference type="SUPFAM" id="SSF52540">
    <property type="entry name" value="P-loop containing nucleoside triphosphate hydrolases"/>
    <property type="match status" value="1"/>
</dbReference>
<organism evidence="3 4">
    <name type="scientific">Solirubrobacter pauli</name>
    <dbReference type="NCBI Taxonomy" id="166793"/>
    <lineage>
        <taxon>Bacteria</taxon>
        <taxon>Bacillati</taxon>
        <taxon>Actinomycetota</taxon>
        <taxon>Thermoleophilia</taxon>
        <taxon>Solirubrobacterales</taxon>
        <taxon>Solirubrobacteraceae</taxon>
        <taxon>Solirubrobacter</taxon>
    </lineage>
</organism>
<keyword evidence="4" id="KW-1185">Reference proteome</keyword>
<evidence type="ECO:0000256" key="1">
    <source>
        <dbReference type="SAM" id="Coils"/>
    </source>
</evidence>
<dbReference type="InterPro" id="IPR051162">
    <property type="entry name" value="T4SS_component"/>
</dbReference>
<evidence type="ECO:0000259" key="2">
    <source>
        <dbReference type="Pfam" id="PF01935"/>
    </source>
</evidence>
<dbReference type="PANTHER" id="PTHR30121">
    <property type="entry name" value="UNCHARACTERIZED PROTEIN YJGR-RELATED"/>
    <property type="match status" value="1"/>
</dbReference>
<dbReference type="Gene3D" id="3.40.50.300">
    <property type="entry name" value="P-loop containing nucleotide triphosphate hydrolases"/>
    <property type="match status" value="2"/>
</dbReference>
<comment type="caution">
    <text evidence="3">The sequence shown here is derived from an EMBL/GenBank/DDBJ whole genome shotgun (WGS) entry which is preliminary data.</text>
</comment>
<gene>
    <name evidence="3" type="ORF">C8N24_1663</name>
</gene>
<dbReference type="CDD" id="cd01127">
    <property type="entry name" value="TrwB_TraG_TraD_VirD4"/>
    <property type="match status" value="1"/>
</dbReference>
<sequence>MRIGSTTDGAPLDLDPADLTTHGVIVGMTGSGKTGLAIVLLEEVLAAGIPALILDPKGDMGNLAGDDVTIYTPGSEAGVPLNLIGSLAPPPLSWDSEAEALRDEIESIVTSLLGLVGITADPLASREFVLLANLIEHAWRAGRAYDLATLIGEIGSPPLRKLGVFDVDVFFPPKDRMALAMRLNGLAASPSFAAWSAGAPLDVGALLNGPRASIVYLAHLSEEERQFAVTLVLSKLVTWMRGQPGSTDLRALVYMDEVFGFAPPTATPPAKAPILTILKQARAYGVGMVLATQNPVDLDYKAMANAGTWMVGRLQTENDKARVLEGLRSAAGGADIGALDAAIGGLAKRQFMLVSARANQPVVFGTRDTHSTLSGPLTREQIAAVTPDVPIPAPVAAPGPGVNGTPVAPPVADGVPVGWAGSGRLRAYLRAQVSVRYDDPGVDELSRFEAAYGPLDEGFDVAREVALSTPVGETAPVGAEYVLPSVPIGDRAFFRDAEQAIERHVVAERPLPLQRNAKLKLLSRPGETAEAFAARCDLAAQEAADAETAKLRDRLETRQNRFERALETARRRVEDLTYEERTQQAEQLAAGAGALLGALMGGRRRTRSIAGALGRSSRTAAKRRVAEAKVADATDDLLEVEREIETAVLEIDAKWRAIGDAIEPAAIRAEASDVAVERLSLVWAP</sequence>
<feature type="domain" description="Helicase HerA central" evidence="2">
    <location>
        <begin position="3"/>
        <end position="83"/>
    </location>
</feature>
<reference evidence="3 4" key="1">
    <citation type="submission" date="2018-10" db="EMBL/GenBank/DDBJ databases">
        <title>Genomic Encyclopedia of Archaeal and Bacterial Type Strains, Phase II (KMG-II): from individual species to whole genera.</title>
        <authorList>
            <person name="Goeker M."/>
        </authorList>
    </citation>
    <scope>NUCLEOTIDE SEQUENCE [LARGE SCALE GENOMIC DNA]</scope>
    <source>
        <strain evidence="3 4">DSM 14954</strain>
    </source>
</reference>
<accession>A0A660LA09</accession>
<evidence type="ECO:0000313" key="4">
    <source>
        <dbReference type="Proteomes" id="UP000278962"/>
    </source>
</evidence>
<dbReference type="Proteomes" id="UP000278962">
    <property type="component" value="Unassembled WGS sequence"/>
</dbReference>
<dbReference type="RefSeq" id="WP_121249592.1">
    <property type="nucleotide sequence ID" value="NZ_RBIL01000001.1"/>
</dbReference>
<feature type="coiled-coil region" evidence="1">
    <location>
        <begin position="623"/>
        <end position="650"/>
    </location>
</feature>
<protein>
    <submittedName>
        <fullName evidence="3">Uncharacterized protein DUF87</fullName>
    </submittedName>
</protein>
<proteinExistence type="predicted"/>
<dbReference type="AlphaFoldDB" id="A0A660LA09"/>
<dbReference type="InterPro" id="IPR002789">
    <property type="entry name" value="HerA_central"/>
</dbReference>
<keyword evidence="1" id="KW-0175">Coiled coil</keyword>
<dbReference type="EMBL" id="RBIL01000001">
    <property type="protein sequence ID" value="RKQ91832.1"/>
    <property type="molecule type" value="Genomic_DNA"/>
</dbReference>
<name>A0A660LA09_9ACTN</name>